<dbReference type="EMBL" id="NAFL01000276">
    <property type="protein sequence ID" value="OSJ26637.1"/>
    <property type="molecule type" value="Genomic_DNA"/>
</dbReference>
<evidence type="ECO:0000313" key="1">
    <source>
        <dbReference type="EMBL" id="OSJ26637.1"/>
    </source>
</evidence>
<evidence type="ECO:0000313" key="2">
    <source>
        <dbReference type="Proteomes" id="UP000193335"/>
    </source>
</evidence>
<dbReference type="Gene3D" id="2.30.110.10">
    <property type="entry name" value="Electron Transport, Fmn-binding Protein, Chain A"/>
    <property type="match status" value="1"/>
</dbReference>
<accession>A0A1Y2JEF6</accession>
<organism evidence="1 2">
    <name type="scientific">Bradyrhizobium japonicum</name>
    <dbReference type="NCBI Taxonomy" id="375"/>
    <lineage>
        <taxon>Bacteria</taxon>
        <taxon>Pseudomonadati</taxon>
        <taxon>Pseudomonadota</taxon>
        <taxon>Alphaproteobacteria</taxon>
        <taxon>Hyphomicrobiales</taxon>
        <taxon>Nitrobacteraceae</taxon>
        <taxon>Bradyrhizobium</taxon>
    </lineage>
</organism>
<sequence>MMKATSPFHAGEQTIQSVAGVRDRMELKGRAVIRDYMPEQHRAFFAALPFMLVGMADQNGHPWATTLSGPPGFMNSLDANLLTIKSWPDLGDPLHSCIRDGAPVGGLGIELSTRRRNRVNGRIENCVIGEGFSIRVQQSFGNCPKYIQARSERSQICSRLASETRTASDLGNDEVSFITEADTFFIASRSPQLDPQESSQGLDVSHRGGRPGFVRVISPSELIFPDYSGNLLFNTLGNLETDARAGLLFIDFWSGRMLHIIGRARICWHVSETMRSAGIERLIFLDIQCVLNRERAFPHLFDFVSYSPHLGTEG</sequence>
<reference evidence="1 2" key="1">
    <citation type="submission" date="2017-03" db="EMBL/GenBank/DDBJ databases">
        <title>Whole genome sequences of fourteen strains of Bradyrhizobium canariense and one strain of Bradyrhizobium japonicum isolated from Lupinus (Papilionoideae: Genisteae) species in Algeria.</title>
        <authorList>
            <person name="Crovadore J."/>
            <person name="Chekireb D."/>
            <person name="Brachmann A."/>
            <person name="Chablais R."/>
            <person name="Cochard B."/>
            <person name="Lefort F."/>
        </authorList>
    </citation>
    <scope>NUCLEOTIDE SEQUENCE [LARGE SCALE GENOMIC DNA]</scope>
    <source>
        <strain evidence="1 2">UBMA197</strain>
    </source>
</reference>
<dbReference type="PANTHER" id="PTHR42815">
    <property type="entry name" value="FAD-BINDING, PUTATIVE (AFU_ORTHOLOGUE AFUA_6G07600)-RELATED"/>
    <property type="match status" value="1"/>
</dbReference>
<dbReference type="RefSeq" id="WP_085403832.1">
    <property type="nucleotide sequence ID" value="NZ_NAFL01000276.1"/>
</dbReference>
<gene>
    <name evidence="1" type="ORF">BSZ19_35925</name>
</gene>
<comment type="caution">
    <text evidence="1">The sequence shown here is derived from an EMBL/GenBank/DDBJ whole genome shotgun (WGS) entry which is preliminary data.</text>
</comment>
<name>A0A1Y2JEF6_BRAJP</name>
<dbReference type="AlphaFoldDB" id="A0A1Y2JEF6"/>
<dbReference type="InterPro" id="IPR012349">
    <property type="entry name" value="Split_barrel_FMN-bd"/>
</dbReference>
<dbReference type="Proteomes" id="UP000193335">
    <property type="component" value="Unassembled WGS sequence"/>
</dbReference>
<protein>
    <submittedName>
        <fullName evidence="1">Uncharacterized protein</fullName>
    </submittedName>
</protein>
<dbReference type="SUPFAM" id="SSF50475">
    <property type="entry name" value="FMN-binding split barrel"/>
    <property type="match status" value="1"/>
</dbReference>
<dbReference type="PANTHER" id="PTHR42815:SF2">
    <property type="entry name" value="FAD-BINDING, PUTATIVE (AFU_ORTHOLOGUE AFUA_6G07600)-RELATED"/>
    <property type="match status" value="1"/>
</dbReference>
<proteinExistence type="predicted"/>